<evidence type="ECO:0000256" key="2">
    <source>
        <dbReference type="ARBA" id="ARBA00008387"/>
    </source>
</evidence>
<evidence type="ECO:0000256" key="5">
    <source>
        <dbReference type="ARBA" id="ARBA00022837"/>
    </source>
</evidence>
<sequence length="1188" mass="130020">MAPLLIFAGSTGVQAEISQVPLFLTVEVEPNIVFVIDDSGSMHFETLPDEVSMDTFGGLEWWHRGVFYMFPPADRIYGGDTDYWRSSTYRGFNLHNIPGFGATDRWAAFFRSHHNNAMYYNPQTRYLPWVSADGTPWPDADPGAAYHNPADTDKGSRNLTANNWQYGCWINPAANNWTSNWGLCSSESRSFYPATYFNYQGGDVNEASSYERIEIKAGNGPFIGGPKRTDCADPDACTYEEEIQNFANWYTYHRSRILTSRGGIGRAFAAQGEDIRVGYGTINAGSSYLDSEASPGTMVRGVRSFSGTDREEFFSLLYERDIPLSGTPLRRALDDVGQYYTREDARGPWNTTPGATGGSNLACRNSYTVLMTDGYWNVGNEHAARHSSRRANVDDQNGPSILNPVPLAENFQYTPEPPYQDDWSDTLADVAMYYWNRDLCPNISNRVPTSVFNEAYWQSMVTFGVGLGVSGTLDQKTDLGSLKSGDLDWPDPTTDATPRGAKIDDLWHASLNSRGDFFSAMDPEIFSEKLGGLLASLVDRKTGTAAAIATNSTRLIDNTLIYQARFDSETWSGQILAYNINSDGSVGEVEWDTHDSGKVPAHGDRSIFTWNGTDGVPFTVAGWDNLSSVQRTDLRAGGSDDQGKDRLNWLRGDQSMENDQEGGYLRPREHILGDIVNSDPLIVGAPDFQYQDLPAGTPGRDTYKSFRIDNAARTRLLYIGGNDGMLHAFDANTGVEQFAYVPAAASSAGLANLSDPDYVHRYYVDGSPSVGDAYLNDSWKTILIGTMGGGGRSVFALDVTDPDTFDESNVLWEFSHPDMGYAIGKPVLARLQNGQWAVLFGNGYGGDSHRAQLFIVDAQSGELIRRIDTGAGSAGDPNGLSVPALLTDAHRTVTTAYAGDLHGNLWKFDLNDELASDWDIPFVTNPGAVRRPLFTARDNSGQMQPITAPLELGAHPEGGVMVYFGTGKYFEVGDNIVGANPPVQSFYGIWDNDSRITETDRSSLVSQTILAEGVLHDSSDDQLRAVSQNSVDYNANPSPQRGWFIDLVSPVAGLQGERVVSAPVLRRGRVIFSTLIPLADPCSAGGTSWLMELDAVMGSRLDESVFDVNDDTEIDDDDKITIIVDGTTMTVAASGIQSQVGIIKTPAVIEAGDLEYKYFGGSEGGIAVIREKGGDADELGRRSWRQLR</sequence>
<dbReference type="EMBL" id="CP010311">
    <property type="protein sequence ID" value="AJF07967.1"/>
    <property type="molecule type" value="Genomic_DNA"/>
</dbReference>
<comment type="similarity">
    <text evidence="2">Belongs to the PilY1 family.</text>
</comment>
<feature type="region of interest" description="Disordered" evidence="7">
    <location>
        <begin position="633"/>
        <end position="663"/>
    </location>
</feature>
<dbReference type="Pfam" id="PF05567">
    <property type="entry name" value="T4P_PilY1"/>
    <property type="match status" value="1"/>
</dbReference>
<dbReference type="AlphaFoldDB" id="A0A0B5FID9"/>
<dbReference type="SUPFAM" id="SSF50998">
    <property type="entry name" value="Quinoprotein alcohol dehydrogenase-like"/>
    <property type="match status" value="1"/>
</dbReference>
<accession>A0A0B5FID9</accession>
<comment type="subcellular location">
    <subcellularLocation>
        <location evidence="1">Fimbrium</location>
    </subcellularLocation>
</comment>
<keyword evidence="4" id="KW-0479">Metal-binding</keyword>
<keyword evidence="5" id="KW-0106">Calcium</keyword>
<proteinExistence type="inferred from homology"/>
<dbReference type="STRING" id="483547.GSUB_08345"/>
<evidence type="ECO:0000313" key="10">
    <source>
        <dbReference type="Proteomes" id="UP000035036"/>
    </source>
</evidence>
<evidence type="ECO:0000256" key="4">
    <source>
        <dbReference type="ARBA" id="ARBA00022723"/>
    </source>
</evidence>
<gene>
    <name evidence="9" type="ORF">GSUB_08345</name>
</gene>
<keyword evidence="6" id="KW-0281">Fimbrium</keyword>
<evidence type="ECO:0000256" key="3">
    <source>
        <dbReference type="ARBA" id="ARBA00022558"/>
    </source>
</evidence>
<dbReference type="Proteomes" id="UP000035036">
    <property type="component" value="Chromosome"/>
</dbReference>
<dbReference type="InterPro" id="IPR008707">
    <property type="entry name" value="B-propeller_PilY1"/>
</dbReference>
<keyword evidence="3" id="KW-1029">Fimbrium biogenesis</keyword>
<evidence type="ECO:0000313" key="9">
    <source>
        <dbReference type="EMBL" id="AJF07967.1"/>
    </source>
</evidence>
<evidence type="ECO:0000256" key="1">
    <source>
        <dbReference type="ARBA" id="ARBA00004561"/>
    </source>
</evidence>
<dbReference type="KEGG" id="gsb:GSUB_08345"/>
<dbReference type="HOGENOM" id="CLU_001890_1_1_7"/>
<organism evidence="9 10">
    <name type="scientific">Geoalkalibacter subterraneus</name>
    <dbReference type="NCBI Taxonomy" id="483547"/>
    <lineage>
        <taxon>Bacteria</taxon>
        <taxon>Pseudomonadati</taxon>
        <taxon>Thermodesulfobacteriota</taxon>
        <taxon>Desulfuromonadia</taxon>
        <taxon>Desulfuromonadales</taxon>
        <taxon>Geoalkalibacteraceae</taxon>
        <taxon>Geoalkalibacter</taxon>
    </lineage>
</organism>
<protein>
    <recommendedName>
        <fullName evidence="8">PilY1 beta-propeller domain-containing protein</fullName>
    </recommendedName>
</protein>
<evidence type="ECO:0000256" key="7">
    <source>
        <dbReference type="SAM" id="MobiDB-lite"/>
    </source>
</evidence>
<name>A0A0B5FID9_9BACT</name>
<dbReference type="GO" id="GO:0009289">
    <property type="term" value="C:pilus"/>
    <property type="evidence" value="ECO:0007669"/>
    <property type="project" value="UniProtKB-SubCell"/>
</dbReference>
<dbReference type="InterPro" id="IPR011047">
    <property type="entry name" value="Quinoprotein_ADH-like_sf"/>
</dbReference>
<dbReference type="GO" id="GO:0046872">
    <property type="term" value="F:metal ion binding"/>
    <property type="evidence" value="ECO:0007669"/>
    <property type="project" value="UniProtKB-KW"/>
</dbReference>
<evidence type="ECO:0000259" key="8">
    <source>
        <dbReference type="Pfam" id="PF05567"/>
    </source>
</evidence>
<reference evidence="9 10" key="1">
    <citation type="journal article" date="2015" name="Genome Announc.">
        <title>Genomes of Geoalkalibacter ferrihydriticus Z-0531T and Geoalkalibacter subterraneus Red1T, Two Haloalkaliphilic Metal-Reducing Deltaproteobacteria.</title>
        <authorList>
            <person name="Badalamenti J.P."/>
            <person name="Krajmalnik-Brown R."/>
            <person name="Torres C.I."/>
            <person name="Bond D.R."/>
        </authorList>
    </citation>
    <scope>NUCLEOTIDE SEQUENCE [LARGE SCALE GENOMIC DNA]</scope>
    <source>
        <strain evidence="9 10">Red1</strain>
    </source>
</reference>
<keyword evidence="10" id="KW-1185">Reference proteome</keyword>
<feature type="domain" description="PilY1 beta-propeller" evidence="8">
    <location>
        <begin position="672"/>
        <end position="1016"/>
    </location>
</feature>
<evidence type="ECO:0000256" key="6">
    <source>
        <dbReference type="ARBA" id="ARBA00023263"/>
    </source>
</evidence>